<comment type="similarity">
    <text evidence="3">Belongs to the peptidase S51 family.</text>
</comment>
<dbReference type="GO" id="GO:0004180">
    <property type="term" value="F:carboxypeptidase activity"/>
    <property type="evidence" value="ECO:0007669"/>
    <property type="project" value="UniProtKB-KW"/>
</dbReference>
<dbReference type="InterPro" id="IPR011811">
    <property type="entry name" value="Peptidase_S51_cyanophycinase"/>
</dbReference>
<evidence type="ECO:0000256" key="7">
    <source>
        <dbReference type="ARBA" id="ARBA00022801"/>
    </source>
</evidence>
<dbReference type="InterPro" id="IPR029062">
    <property type="entry name" value="Class_I_gatase-like"/>
</dbReference>
<feature type="chain" id="PRO_5033050523" description="Cyanophycinase" evidence="9">
    <location>
        <begin position="28"/>
        <end position="434"/>
    </location>
</feature>
<proteinExistence type="inferred from homology"/>
<evidence type="ECO:0000313" key="11">
    <source>
        <dbReference type="Proteomes" id="UP000460290"/>
    </source>
</evidence>
<keyword evidence="11" id="KW-1185">Reference proteome</keyword>
<evidence type="ECO:0000256" key="6">
    <source>
        <dbReference type="ARBA" id="ARBA00022670"/>
    </source>
</evidence>
<keyword evidence="6" id="KW-0645">Protease</keyword>
<protein>
    <recommendedName>
        <fullName evidence="5">Cyanophycinase</fullName>
        <ecNumber evidence="4">3.4.15.6</ecNumber>
    </recommendedName>
</protein>
<dbReference type="EMBL" id="WTYZ01000001">
    <property type="protein sequence ID" value="MXO81754.1"/>
    <property type="molecule type" value="Genomic_DNA"/>
</dbReference>
<evidence type="ECO:0000256" key="2">
    <source>
        <dbReference type="ARBA" id="ARBA00002039"/>
    </source>
</evidence>
<dbReference type="GO" id="GO:0008241">
    <property type="term" value="F:peptidyl-dipeptidase activity"/>
    <property type="evidence" value="ECO:0007669"/>
    <property type="project" value="UniProtKB-EC"/>
</dbReference>
<dbReference type="SUPFAM" id="SSF52317">
    <property type="entry name" value="Class I glutamine amidotransferase-like"/>
    <property type="match status" value="1"/>
</dbReference>
<comment type="caution">
    <text evidence="10">The sequence shown here is derived from an EMBL/GenBank/DDBJ whole genome shotgun (WGS) entry which is preliminary data.</text>
</comment>
<dbReference type="RefSeq" id="WP_160612126.1">
    <property type="nucleotide sequence ID" value="NZ_JAUFQM010000001.1"/>
</dbReference>
<evidence type="ECO:0000256" key="5">
    <source>
        <dbReference type="ARBA" id="ARBA00015719"/>
    </source>
</evidence>
<dbReference type="OrthoDB" id="9799980at2"/>
<keyword evidence="10" id="KW-0121">Carboxypeptidase</keyword>
<dbReference type="NCBIfam" id="TIGR02069">
    <property type="entry name" value="cyanophycinase"/>
    <property type="match status" value="1"/>
</dbReference>
<keyword evidence="7 10" id="KW-0378">Hydrolase</keyword>
<dbReference type="CDD" id="cd03145">
    <property type="entry name" value="GAT1_cyanophycinase"/>
    <property type="match status" value="1"/>
</dbReference>
<evidence type="ECO:0000256" key="3">
    <source>
        <dbReference type="ARBA" id="ARBA00006534"/>
    </source>
</evidence>
<gene>
    <name evidence="10" type="ORF">GRI35_00015</name>
</gene>
<reference evidence="10 11" key="1">
    <citation type="submission" date="2019-12" db="EMBL/GenBank/DDBJ databases">
        <title>Genomic-based taxomic classification of the family Erythrobacteraceae.</title>
        <authorList>
            <person name="Xu L."/>
        </authorList>
    </citation>
    <scope>NUCLEOTIDE SEQUENCE [LARGE SCALE GENOMIC DNA]</scope>
    <source>
        <strain evidence="10 11">KCTC 42006</strain>
    </source>
</reference>
<dbReference type="PANTHER" id="PTHR36175">
    <property type="entry name" value="CYANOPHYCINASE"/>
    <property type="match status" value="1"/>
</dbReference>
<keyword evidence="8" id="KW-0720">Serine protease</keyword>
<keyword evidence="9" id="KW-0732">Signal</keyword>
<comment type="function">
    <text evidence="2">Exopeptidase that catalyzes the hydrolytic cleavage of multi-L-arginyl-poly-L-aspartic acid (cyanophycin; a water-insoluble reserve polymer) into aspartate-arginine dipeptides.</text>
</comment>
<sequence>MGQSFTKAGRLLAVTIGLALALTSATAAPADAHEMAQNDTRANAQAKAGQLIIVGGGLDPTNAAIFKALLDARPAGKKTVAIIPAASGSPAGSAKRFAENLQRHGLDEDNIVTIRLAVKDDPNTRGVDESRWAGNAGRKSEIAKLEEAGAIWFTGGDQARIVQSLLNSDGSETPMLAAIHHHHATGTAIGGTSAGAAMMSTMMLLQGDTPGALLPDGSGEKLALGRGLGFFRHGLVDQHFGERARLGRLALALGMIPAVKRIGFGIDEDTAFIIDHATMRGTVAGSGYVTILDARSARFDIGKRIGISGLTVGIASSGDSVNLSLSSISSADYKRSVIGREYFDRPQVVGGGMAVSGTSLAEVIGEGLVDNKAADSTEKLSFISEYGLNYQFGQTDKSQGWWGRDASGTARYTVTNVAFDIVPVRVTVKKEITQ</sequence>
<dbReference type="PANTHER" id="PTHR36175:SF1">
    <property type="entry name" value="CYANOPHYCINASE"/>
    <property type="match status" value="1"/>
</dbReference>
<name>A0A844Z2P1_9SPHN</name>
<evidence type="ECO:0000256" key="8">
    <source>
        <dbReference type="ARBA" id="ARBA00022825"/>
    </source>
</evidence>
<evidence type="ECO:0000313" key="10">
    <source>
        <dbReference type="EMBL" id="MXO81754.1"/>
    </source>
</evidence>
<accession>A0A844Z2P1</accession>
<dbReference type="Gene3D" id="3.40.50.880">
    <property type="match status" value="1"/>
</dbReference>
<dbReference type="AlphaFoldDB" id="A0A844Z2P1"/>
<comment type="catalytic activity">
    <reaction evidence="1">
        <text>[L-4-(L-arginin-2-N-yl)aspartate](n) + H2O = [L-4-(L-arginin-2-N-yl)aspartate](n-1) + L-4-(L-arginin-2-N-yl)aspartate</text>
        <dbReference type="Rhea" id="RHEA:12845"/>
        <dbReference type="Rhea" id="RHEA-COMP:13728"/>
        <dbReference type="Rhea" id="RHEA-COMP:13734"/>
        <dbReference type="ChEBI" id="CHEBI:15377"/>
        <dbReference type="ChEBI" id="CHEBI:137986"/>
        <dbReference type="ChEBI" id="CHEBI:137991"/>
        <dbReference type="EC" id="3.4.15.6"/>
    </reaction>
</comment>
<evidence type="ECO:0000256" key="1">
    <source>
        <dbReference type="ARBA" id="ARBA00001092"/>
    </source>
</evidence>
<dbReference type="Proteomes" id="UP000460290">
    <property type="component" value="Unassembled WGS sequence"/>
</dbReference>
<dbReference type="InterPro" id="IPR005320">
    <property type="entry name" value="Peptidase_S51"/>
</dbReference>
<dbReference type="Pfam" id="PF03575">
    <property type="entry name" value="Peptidase_S51"/>
    <property type="match status" value="1"/>
</dbReference>
<evidence type="ECO:0000256" key="4">
    <source>
        <dbReference type="ARBA" id="ARBA00013115"/>
    </source>
</evidence>
<dbReference type="GO" id="GO:0006508">
    <property type="term" value="P:proteolysis"/>
    <property type="evidence" value="ECO:0007669"/>
    <property type="project" value="UniProtKB-KW"/>
</dbReference>
<dbReference type="EC" id="3.4.15.6" evidence="4"/>
<organism evidence="10 11">
    <name type="scientific">Pontixanthobacter aestiaquae</name>
    <dbReference type="NCBI Taxonomy" id="1509367"/>
    <lineage>
        <taxon>Bacteria</taxon>
        <taxon>Pseudomonadati</taxon>
        <taxon>Pseudomonadota</taxon>
        <taxon>Alphaproteobacteria</taxon>
        <taxon>Sphingomonadales</taxon>
        <taxon>Erythrobacteraceae</taxon>
        <taxon>Pontixanthobacter</taxon>
    </lineage>
</organism>
<feature type="signal peptide" evidence="9">
    <location>
        <begin position="1"/>
        <end position="27"/>
    </location>
</feature>
<dbReference type="GO" id="GO:0008236">
    <property type="term" value="F:serine-type peptidase activity"/>
    <property type="evidence" value="ECO:0007669"/>
    <property type="project" value="UniProtKB-KW"/>
</dbReference>
<evidence type="ECO:0000256" key="9">
    <source>
        <dbReference type="SAM" id="SignalP"/>
    </source>
</evidence>